<dbReference type="EMBL" id="JAQQWM010000001">
    <property type="protein sequence ID" value="KAK8082686.1"/>
    <property type="molecule type" value="Genomic_DNA"/>
</dbReference>
<feature type="compositionally biased region" description="Pro residues" evidence="1">
    <location>
        <begin position="189"/>
        <end position="200"/>
    </location>
</feature>
<keyword evidence="3" id="KW-1185">Reference proteome</keyword>
<reference evidence="2 3" key="1">
    <citation type="submission" date="2023-01" db="EMBL/GenBank/DDBJ databases">
        <title>Analysis of 21 Apiospora genomes using comparative genomics revels a genus with tremendous synthesis potential of carbohydrate active enzymes and secondary metabolites.</title>
        <authorList>
            <person name="Sorensen T."/>
        </authorList>
    </citation>
    <scope>NUCLEOTIDE SEQUENCE [LARGE SCALE GENOMIC DNA]</scope>
    <source>
        <strain evidence="2 3">CBS 83171</strain>
    </source>
</reference>
<gene>
    <name evidence="2" type="ORF">PG996_001467</name>
</gene>
<dbReference type="Proteomes" id="UP001446871">
    <property type="component" value="Unassembled WGS sequence"/>
</dbReference>
<evidence type="ECO:0008006" key="4">
    <source>
        <dbReference type="Google" id="ProtNLM"/>
    </source>
</evidence>
<protein>
    <recommendedName>
        <fullName evidence="4">Carbohydrate-binding module family 19 domain-containing protein</fullName>
    </recommendedName>
</protein>
<evidence type="ECO:0000313" key="2">
    <source>
        <dbReference type="EMBL" id="KAK8082686.1"/>
    </source>
</evidence>
<proteinExistence type="predicted"/>
<evidence type="ECO:0000256" key="1">
    <source>
        <dbReference type="SAM" id="MobiDB-lite"/>
    </source>
</evidence>
<feature type="region of interest" description="Disordered" evidence="1">
    <location>
        <begin position="83"/>
        <end position="115"/>
    </location>
</feature>
<name>A0ABR1WJK6_9PEZI</name>
<comment type="caution">
    <text evidence="2">The sequence shown here is derived from an EMBL/GenBank/DDBJ whole genome shotgun (WGS) entry which is preliminary data.</text>
</comment>
<evidence type="ECO:0000313" key="3">
    <source>
        <dbReference type="Proteomes" id="UP001446871"/>
    </source>
</evidence>
<feature type="compositionally biased region" description="Polar residues" evidence="1">
    <location>
        <begin position="86"/>
        <end position="113"/>
    </location>
</feature>
<accession>A0ABR1WJK6</accession>
<feature type="region of interest" description="Disordered" evidence="1">
    <location>
        <begin position="183"/>
        <end position="215"/>
    </location>
</feature>
<sequence>MASNLAEAQKYNSLFGGLKEDNACMAGQIACVNDNIGQCGNSGAFSITPCIGNTKCFALPMNTTTGVQVGCYDPNVAGRILGDSKSAPSATTSQVNSPAPSATVTASQANSGQPSEVTVTVFPTEVVTSIIVVPPKETPGTTTVTEAPSTTLLTMTRSSTSPPPAVLTTIVVIPPILPPIVSSASAPSSIPPPPPPPAPVPSSTSESKPPQPSSTLASLVIIPITRSHHGHLGPIPTDIPVHSTAKVIANPAVGGPVTVTVKETETVTTTTTTTDQATVTATVSA</sequence>
<organism evidence="2 3">
    <name type="scientific">Apiospora saccharicola</name>
    <dbReference type="NCBI Taxonomy" id="335842"/>
    <lineage>
        <taxon>Eukaryota</taxon>
        <taxon>Fungi</taxon>
        <taxon>Dikarya</taxon>
        <taxon>Ascomycota</taxon>
        <taxon>Pezizomycotina</taxon>
        <taxon>Sordariomycetes</taxon>
        <taxon>Xylariomycetidae</taxon>
        <taxon>Amphisphaeriales</taxon>
        <taxon>Apiosporaceae</taxon>
        <taxon>Apiospora</taxon>
    </lineage>
</organism>